<dbReference type="AlphaFoldDB" id="A0A0F8X6B1"/>
<feature type="non-terminal residue" evidence="1">
    <location>
        <position position="101"/>
    </location>
</feature>
<organism evidence="1">
    <name type="scientific">marine sediment metagenome</name>
    <dbReference type="NCBI Taxonomy" id="412755"/>
    <lineage>
        <taxon>unclassified sequences</taxon>
        <taxon>metagenomes</taxon>
        <taxon>ecological metagenomes</taxon>
    </lineage>
</organism>
<sequence length="101" mass="11821">MGLKDKDEYNAYMRKYMLRRYHQRRGEAIQRLGGKCNLCSSDKGLQLDHIDWRAKSFSVGKMWSVSKARYLAELKKCQVLCFACNAVKTASDLSEIMRAYW</sequence>
<evidence type="ECO:0000313" key="1">
    <source>
        <dbReference type="EMBL" id="KKK64667.1"/>
    </source>
</evidence>
<evidence type="ECO:0008006" key="2">
    <source>
        <dbReference type="Google" id="ProtNLM"/>
    </source>
</evidence>
<proteinExistence type="predicted"/>
<reference evidence="1" key="1">
    <citation type="journal article" date="2015" name="Nature">
        <title>Complex archaea that bridge the gap between prokaryotes and eukaryotes.</title>
        <authorList>
            <person name="Spang A."/>
            <person name="Saw J.H."/>
            <person name="Jorgensen S.L."/>
            <person name="Zaremba-Niedzwiedzka K."/>
            <person name="Martijn J."/>
            <person name="Lind A.E."/>
            <person name="van Eijk R."/>
            <person name="Schleper C."/>
            <person name="Guy L."/>
            <person name="Ettema T.J."/>
        </authorList>
    </citation>
    <scope>NUCLEOTIDE SEQUENCE</scope>
</reference>
<gene>
    <name evidence="1" type="ORF">LCGC14_2981900</name>
</gene>
<name>A0A0F8X6B1_9ZZZZ</name>
<accession>A0A0F8X6B1</accession>
<dbReference type="Gene3D" id="1.10.30.50">
    <property type="match status" value="1"/>
</dbReference>
<protein>
    <recommendedName>
        <fullName evidence="2">HNH endonuclease</fullName>
    </recommendedName>
</protein>
<dbReference type="EMBL" id="LAZR01060920">
    <property type="protein sequence ID" value="KKK64667.1"/>
    <property type="molecule type" value="Genomic_DNA"/>
</dbReference>
<comment type="caution">
    <text evidence="1">The sequence shown here is derived from an EMBL/GenBank/DDBJ whole genome shotgun (WGS) entry which is preliminary data.</text>
</comment>